<keyword evidence="2" id="KW-1185">Reference proteome</keyword>
<dbReference type="EMBL" id="WQLW01000010">
    <property type="protein sequence ID" value="MVO10171.1"/>
    <property type="molecule type" value="Genomic_DNA"/>
</dbReference>
<proteinExistence type="predicted"/>
<dbReference type="AlphaFoldDB" id="A0A6I4ITH0"/>
<dbReference type="RefSeq" id="WP_140998598.1">
    <property type="nucleotide sequence ID" value="NZ_VDCZ01000010.1"/>
</dbReference>
<dbReference type="OrthoDB" id="753358at2"/>
<evidence type="ECO:0000313" key="1">
    <source>
        <dbReference type="EMBL" id="MVO10171.1"/>
    </source>
</evidence>
<organism evidence="1 2">
    <name type="scientific">Flavobacterium profundi</name>
    <dbReference type="NCBI Taxonomy" id="1774945"/>
    <lineage>
        <taxon>Bacteria</taxon>
        <taxon>Pseudomonadati</taxon>
        <taxon>Bacteroidota</taxon>
        <taxon>Flavobacteriia</taxon>
        <taxon>Flavobacteriales</taxon>
        <taxon>Flavobacteriaceae</taxon>
        <taxon>Flavobacterium</taxon>
    </lineage>
</organism>
<sequence length="309" mass="34997">MKKNILFLFILFLSQIGYTQVQTITICSENKGCEFAKVTLNKHQIDAILVKPNFLAKEKGVVILNLVECISTIEKNKTLQVIHEAHGGKGTIKEKKNFDLRKYLFEKGCLVNCPNTTKRISFEVITDEFNGSGFYFHNIQAEESFMPNESWQQLYQGEMNEVVMNTFLKKNENTSYTIAEGNKWKVKMPYGTIFNDLNNLSFSNTFHAKFKKTGNKKSFLNTNDFQFEYIGKDAEGKKMVLWLGPGGNVCFANGKAIGAGFFNLGYLKIDGITYLITELSGSNFNVKVTEIEEGSYSFDTTGYKEIAGF</sequence>
<evidence type="ECO:0000313" key="2">
    <source>
        <dbReference type="Proteomes" id="UP000431264"/>
    </source>
</evidence>
<dbReference type="Proteomes" id="UP000431264">
    <property type="component" value="Unassembled WGS sequence"/>
</dbReference>
<name>A0A6I4ITH0_9FLAO</name>
<reference evidence="2" key="1">
    <citation type="submission" date="2019-05" db="EMBL/GenBank/DDBJ databases">
        <title>Flavobacterium profundi sp. nov., isolated from a deep-sea seamount.</title>
        <authorList>
            <person name="Zhang D.-C."/>
        </authorList>
    </citation>
    <scope>NUCLEOTIDE SEQUENCE [LARGE SCALE GENOMIC DNA]</scope>
    <source>
        <strain evidence="2">TP390</strain>
    </source>
</reference>
<accession>A0A6I4ITH0</accession>
<gene>
    <name evidence="1" type="ORF">GOQ30_13445</name>
</gene>
<comment type="caution">
    <text evidence="1">The sequence shown here is derived from an EMBL/GenBank/DDBJ whole genome shotgun (WGS) entry which is preliminary data.</text>
</comment>
<protein>
    <submittedName>
        <fullName evidence="1">Uncharacterized protein</fullName>
    </submittedName>
</protein>